<dbReference type="GO" id="GO:0004622">
    <property type="term" value="F:phosphatidylcholine lysophospholipase activity"/>
    <property type="evidence" value="ECO:0007669"/>
    <property type="project" value="TreeGrafter"/>
</dbReference>
<dbReference type="HOGENOM" id="CLU_099486_0_0_1"/>
<evidence type="ECO:0000256" key="1">
    <source>
        <dbReference type="SAM" id="SignalP"/>
    </source>
</evidence>
<reference evidence="3" key="2">
    <citation type="submission" date="2012-06" db="EMBL/GenBank/DDBJ databases">
        <title>Comparative genomic analyses of Aspergillus oryzae 3.042 and A. oryzae RIB40 for soy-sauce fermentation.</title>
        <authorList>
            <person name="Zhao G."/>
            <person name="Hou L."/>
            <person name="Wang C."/>
            <person name="Cao X."/>
        </authorList>
    </citation>
    <scope>NUCLEOTIDE SEQUENCE [LARGE SCALE GENOMIC DNA]</scope>
    <source>
        <strain evidence="3">3.042</strain>
    </source>
</reference>
<comment type="caution">
    <text evidence="2">The sequence shown here is derived from an EMBL/GenBank/DDBJ whole genome shotgun (WGS) entry which is preliminary data.</text>
</comment>
<dbReference type="AlphaFoldDB" id="I8TZ68"/>
<keyword evidence="1" id="KW-0732">Signal</keyword>
<proteinExistence type="predicted"/>
<feature type="signal peptide" evidence="1">
    <location>
        <begin position="1"/>
        <end position="26"/>
    </location>
</feature>
<dbReference type="PANTHER" id="PTHR30383">
    <property type="entry name" value="THIOESTERASE 1/PROTEASE 1/LYSOPHOSPHOLIPASE L1"/>
    <property type="match status" value="1"/>
</dbReference>
<accession>I8TZ68</accession>
<organism evidence="2 3">
    <name type="scientific">Aspergillus oryzae (strain 3.042)</name>
    <name type="common">Yellow koji mold</name>
    <dbReference type="NCBI Taxonomy" id="1160506"/>
    <lineage>
        <taxon>Eukaryota</taxon>
        <taxon>Fungi</taxon>
        <taxon>Dikarya</taxon>
        <taxon>Ascomycota</taxon>
        <taxon>Pezizomycotina</taxon>
        <taxon>Eurotiomycetes</taxon>
        <taxon>Eurotiomycetidae</taxon>
        <taxon>Eurotiales</taxon>
        <taxon>Aspergillaceae</taxon>
        <taxon>Aspergillus</taxon>
        <taxon>Aspergillus subgen. Circumdati</taxon>
    </lineage>
</organism>
<evidence type="ECO:0000313" key="2">
    <source>
        <dbReference type="EMBL" id="EIT79593.1"/>
    </source>
</evidence>
<reference evidence="2 3" key="1">
    <citation type="journal article" date="2012" name="Eukaryot. Cell">
        <title>Draft genome sequence of Aspergillus oryzae strain 3.042.</title>
        <authorList>
            <person name="Zhao G."/>
            <person name="Yao Y."/>
            <person name="Qi W."/>
            <person name="Wang C."/>
            <person name="Hou L."/>
            <person name="Zeng B."/>
            <person name="Cao X."/>
        </authorList>
    </citation>
    <scope>NUCLEOTIDE SEQUENCE [LARGE SCALE GENOMIC DNA]</scope>
    <source>
        <strain evidence="2 3">3.042</strain>
    </source>
</reference>
<protein>
    <submittedName>
        <fullName evidence="2">Uncharacterized protein</fullName>
    </submittedName>
</protein>
<dbReference type="SUPFAM" id="SSF52266">
    <property type="entry name" value="SGNH hydrolase"/>
    <property type="match status" value="1"/>
</dbReference>
<dbReference type="EMBL" id="AKHY01000125">
    <property type="protein sequence ID" value="EIT79593.1"/>
    <property type="molecule type" value="Genomic_DNA"/>
</dbReference>
<sequence>MGRQTPVYRAAQTCILGLVLLSFASASSYLPRESPTGIISNDGFSFLNETSQLTPRDEKPFTLRIMPLGASITYGYQSTDGNGYRRWLHQQLRHAGCAGTNDANQYHDTTVDVYKTGERMDALLTRLFDAIPGTTIILRETNKWRLEALRPCLQEHWSRRHPGEGRWCLLLRHTWYRC</sequence>
<dbReference type="Proteomes" id="UP000002812">
    <property type="component" value="Unassembled WGS sequence"/>
</dbReference>
<gene>
    <name evidence="2" type="ORF">Ao3042_03904</name>
</gene>
<dbReference type="InterPro" id="IPR051532">
    <property type="entry name" value="Ester_Hydrolysis_Enzymes"/>
</dbReference>
<dbReference type="Gene3D" id="3.40.50.1110">
    <property type="entry name" value="SGNH hydrolase"/>
    <property type="match status" value="1"/>
</dbReference>
<evidence type="ECO:0000313" key="3">
    <source>
        <dbReference type="Proteomes" id="UP000002812"/>
    </source>
</evidence>
<dbReference type="InterPro" id="IPR036514">
    <property type="entry name" value="SGNH_hydro_sf"/>
</dbReference>
<feature type="chain" id="PRO_5003714547" evidence="1">
    <location>
        <begin position="27"/>
        <end position="178"/>
    </location>
</feature>
<name>I8TZ68_ASPO3</name>
<dbReference type="PANTHER" id="PTHR30383:SF31">
    <property type="entry name" value="SGNH HYDROLASE-TYPE ESTERASE DOMAIN-CONTAINING PROTEIN-RELATED"/>
    <property type="match status" value="1"/>
</dbReference>